<organism evidence="1">
    <name type="scientific">marine sediment metagenome</name>
    <dbReference type="NCBI Taxonomy" id="412755"/>
    <lineage>
        <taxon>unclassified sequences</taxon>
        <taxon>metagenomes</taxon>
        <taxon>ecological metagenomes</taxon>
    </lineage>
</organism>
<accession>X0WI94</accession>
<dbReference type="EMBL" id="BARS01022222">
    <property type="protein sequence ID" value="GAG12401.1"/>
    <property type="molecule type" value="Genomic_DNA"/>
</dbReference>
<protein>
    <submittedName>
        <fullName evidence="1">Uncharacterized protein</fullName>
    </submittedName>
</protein>
<evidence type="ECO:0000313" key="1">
    <source>
        <dbReference type="EMBL" id="GAG12401.1"/>
    </source>
</evidence>
<dbReference type="AlphaFoldDB" id="X0WI94"/>
<name>X0WI94_9ZZZZ</name>
<proteinExistence type="predicted"/>
<sequence>MSVAKQIADEIQAVSRKYHRRPTAVYGTREAERELMKTVNPDGIGEYVYEIDTTKPHEARVFDVPFFPILAETMMGKQFRVVIAEGDEGG</sequence>
<comment type="caution">
    <text evidence="1">The sequence shown here is derived from an EMBL/GenBank/DDBJ whole genome shotgun (WGS) entry which is preliminary data.</text>
</comment>
<gene>
    <name evidence="1" type="ORF">S01H1_35555</name>
</gene>
<reference evidence="1" key="1">
    <citation type="journal article" date="2014" name="Front. Microbiol.">
        <title>High frequency of phylogenetically diverse reductive dehalogenase-homologous genes in deep subseafloor sedimentary metagenomes.</title>
        <authorList>
            <person name="Kawai M."/>
            <person name="Futagami T."/>
            <person name="Toyoda A."/>
            <person name="Takaki Y."/>
            <person name="Nishi S."/>
            <person name="Hori S."/>
            <person name="Arai W."/>
            <person name="Tsubouchi T."/>
            <person name="Morono Y."/>
            <person name="Uchiyama I."/>
            <person name="Ito T."/>
            <person name="Fujiyama A."/>
            <person name="Inagaki F."/>
            <person name="Takami H."/>
        </authorList>
    </citation>
    <scope>NUCLEOTIDE SEQUENCE</scope>
    <source>
        <strain evidence="1">Expedition CK06-06</strain>
    </source>
</reference>